<name>A0ABP8KHQ9_9MICO</name>
<organism evidence="1 2">
    <name type="scientific">Fodinibacter luteus</name>
    <dbReference type="NCBI Taxonomy" id="552064"/>
    <lineage>
        <taxon>Bacteria</taxon>
        <taxon>Bacillati</taxon>
        <taxon>Actinomycetota</taxon>
        <taxon>Actinomycetes</taxon>
        <taxon>Micrococcales</taxon>
        <taxon>Intrasporangiaceae</taxon>
        <taxon>Fodinibacter (ex Wang et al. 2009)</taxon>
    </lineage>
</organism>
<protein>
    <recommendedName>
        <fullName evidence="3">DUF4192 family protein</fullName>
    </recommendedName>
</protein>
<dbReference type="Pfam" id="PF13830">
    <property type="entry name" value="DUF4192"/>
    <property type="match status" value="2"/>
</dbReference>
<dbReference type="InterPro" id="IPR025447">
    <property type="entry name" value="DUF4192"/>
</dbReference>
<proteinExistence type="predicted"/>
<dbReference type="Proteomes" id="UP001500945">
    <property type="component" value="Unassembled WGS sequence"/>
</dbReference>
<comment type="caution">
    <text evidence="1">The sequence shown here is derived from an EMBL/GenBank/DDBJ whole genome shotgun (WGS) entry which is preliminary data.</text>
</comment>
<accession>A0ABP8KHQ9</accession>
<evidence type="ECO:0008006" key="3">
    <source>
        <dbReference type="Google" id="ProtNLM"/>
    </source>
</evidence>
<sequence>MTADITLRGPGDVVAVLPYQLGYQPHDSVVAVSMRGRRVGLVARADLPPDEHAEAVAATLVGPVVRDGATSVLVVGFEDVPDASLPLGTALVEQLERAGVEVLDVAVVRDGRRYSAICSDPCCPPEGVPLPEPADVPGIAELVAMGRSPLPSRAAVDRVVEPDLPSCAGVADAVLARSEVSARRRRRRAVAAWRVVLRDPSGEWRRAGASGPGALRARTDAVGPRADPVVVADLALGLHDVAWRDGLIAWLAPGVLPVERLDADVVQLLRSSLPAWGGMGFHAPPGAAEVAGSTDGDATRRAVLAVMHADLGQRLLAVCRSVPDECPDEAAAVCTVAAHVAWAQGDGALARAAVERALRLRPDYRLAVLLEQLIEGGVRLPVRSRPPREPGALGWAG</sequence>
<reference evidence="2" key="1">
    <citation type="journal article" date="2019" name="Int. J. Syst. Evol. Microbiol.">
        <title>The Global Catalogue of Microorganisms (GCM) 10K type strain sequencing project: providing services to taxonomists for standard genome sequencing and annotation.</title>
        <authorList>
            <consortium name="The Broad Institute Genomics Platform"/>
            <consortium name="The Broad Institute Genome Sequencing Center for Infectious Disease"/>
            <person name="Wu L."/>
            <person name="Ma J."/>
        </authorList>
    </citation>
    <scope>NUCLEOTIDE SEQUENCE [LARGE SCALE GENOMIC DNA]</scope>
    <source>
        <strain evidence="2">JCM 17809</strain>
    </source>
</reference>
<dbReference type="RefSeq" id="WP_345205659.1">
    <property type="nucleotide sequence ID" value="NZ_BAABGM010000013.1"/>
</dbReference>
<keyword evidence="2" id="KW-1185">Reference proteome</keyword>
<evidence type="ECO:0000313" key="1">
    <source>
        <dbReference type="EMBL" id="GAA4406574.1"/>
    </source>
</evidence>
<dbReference type="EMBL" id="BAABGM010000013">
    <property type="protein sequence ID" value="GAA4406574.1"/>
    <property type="molecule type" value="Genomic_DNA"/>
</dbReference>
<evidence type="ECO:0000313" key="2">
    <source>
        <dbReference type="Proteomes" id="UP001500945"/>
    </source>
</evidence>
<gene>
    <name evidence="1" type="ORF">GCM10023168_21670</name>
</gene>